<dbReference type="SUPFAM" id="SSF48652">
    <property type="entry name" value="Tetraspanin"/>
    <property type="match status" value="1"/>
</dbReference>
<proteinExistence type="inferred from homology"/>
<keyword evidence="5 7" id="KW-0472">Membrane</keyword>
<dbReference type="InterPro" id="IPR008952">
    <property type="entry name" value="Tetraspanin_EC2_sf"/>
</dbReference>
<dbReference type="Proteomes" id="UP001458880">
    <property type="component" value="Unassembled WGS sequence"/>
</dbReference>
<evidence type="ECO:0000256" key="1">
    <source>
        <dbReference type="ARBA" id="ARBA00004141"/>
    </source>
</evidence>
<protein>
    <recommendedName>
        <fullName evidence="7">Tetraspanin</fullName>
    </recommendedName>
</protein>
<feature type="transmembrane region" description="Helical" evidence="7">
    <location>
        <begin position="208"/>
        <end position="233"/>
    </location>
</feature>
<evidence type="ECO:0000256" key="7">
    <source>
        <dbReference type="RuleBase" id="RU361218"/>
    </source>
</evidence>
<evidence type="ECO:0000313" key="9">
    <source>
        <dbReference type="Proteomes" id="UP001458880"/>
    </source>
</evidence>
<dbReference type="InterPro" id="IPR000301">
    <property type="entry name" value="Tetraspanin_animals"/>
</dbReference>
<feature type="disulfide bond" evidence="6">
    <location>
        <begin position="152"/>
        <end position="169"/>
    </location>
</feature>
<reference evidence="8 9" key="1">
    <citation type="journal article" date="2024" name="BMC Genomics">
        <title>De novo assembly and annotation of Popillia japonica's genome with initial clues to its potential as an invasive pest.</title>
        <authorList>
            <person name="Cucini C."/>
            <person name="Boschi S."/>
            <person name="Funari R."/>
            <person name="Cardaioli E."/>
            <person name="Iannotti N."/>
            <person name="Marturano G."/>
            <person name="Paoli F."/>
            <person name="Bruttini M."/>
            <person name="Carapelli A."/>
            <person name="Frati F."/>
            <person name="Nardi F."/>
        </authorList>
    </citation>
    <scope>NUCLEOTIDE SEQUENCE [LARGE SCALE GENOMIC DNA]</scope>
    <source>
        <strain evidence="8">DMR45628</strain>
    </source>
</reference>
<comment type="subcellular location">
    <subcellularLocation>
        <location evidence="1 7">Membrane</location>
        <topology evidence="1 7">Multi-pass membrane protein</topology>
    </subcellularLocation>
</comment>
<evidence type="ECO:0000256" key="3">
    <source>
        <dbReference type="ARBA" id="ARBA00022692"/>
    </source>
</evidence>
<sequence length="238" mass="26229">MGYGRLDGCGNCIKYGMFITNFVIFLGGIILVALGIWTLVDKSFANELLGTNLYAGAIYVIIATGALVLLISCFGCFGSIKEVRCLLVAYFIAVFIIFVTMLVGGILGYVFRGKVETTLENAMYASIRSYGNYEHPAVTQSWDETQRRLMCCGVRGPHDWSDHIPDSCCRESVPGRSQRCQIVVQQNALIMYKDGCLFVTKRFVKDHALVIGSAGVVVACLMMLGMIFSCALYKKIDD</sequence>
<keyword evidence="6" id="KW-1015">Disulfide bond</keyword>
<comment type="similarity">
    <text evidence="2 7">Belongs to the tetraspanin (TM4SF) family.</text>
</comment>
<dbReference type="PRINTS" id="PR00259">
    <property type="entry name" value="TMFOUR"/>
</dbReference>
<evidence type="ECO:0000313" key="8">
    <source>
        <dbReference type="EMBL" id="KAK9707698.1"/>
    </source>
</evidence>
<dbReference type="AlphaFoldDB" id="A0AAW1JR57"/>
<feature type="disulfide bond" evidence="6">
    <location>
        <begin position="151"/>
        <end position="180"/>
    </location>
</feature>
<keyword evidence="4 7" id="KW-1133">Transmembrane helix</keyword>
<dbReference type="PIRSF" id="PIRSF002419">
    <property type="entry name" value="Tetraspanin"/>
    <property type="match status" value="1"/>
</dbReference>
<accession>A0AAW1JR57</accession>
<evidence type="ECO:0000256" key="5">
    <source>
        <dbReference type="ARBA" id="ARBA00023136"/>
    </source>
</evidence>
<keyword evidence="3 7" id="KW-0812">Transmembrane</keyword>
<dbReference type="InterPro" id="IPR018503">
    <property type="entry name" value="Tetraspanin_CS"/>
</dbReference>
<dbReference type="PROSITE" id="PS00421">
    <property type="entry name" value="TM4_1"/>
    <property type="match status" value="1"/>
</dbReference>
<organism evidence="8 9">
    <name type="scientific">Popillia japonica</name>
    <name type="common">Japanese beetle</name>
    <dbReference type="NCBI Taxonomy" id="7064"/>
    <lineage>
        <taxon>Eukaryota</taxon>
        <taxon>Metazoa</taxon>
        <taxon>Ecdysozoa</taxon>
        <taxon>Arthropoda</taxon>
        <taxon>Hexapoda</taxon>
        <taxon>Insecta</taxon>
        <taxon>Pterygota</taxon>
        <taxon>Neoptera</taxon>
        <taxon>Endopterygota</taxon>
        <taxon>Coleoptera</taxon>
        <taxon>Polyphaga</taxon>
        <taxon>Scarabaeiformia</taxon>
        <taxon>Scarabaeidae</taxon>
        <taxon>Rutelinae</taxon>
        <taxon>Popillia</taxon>
    </lineage>
</organism>
<feature type="transmembrane region" description="Helical" evidence="7">
    <location>
        <begin position="87"/>
        <end position="111"/>
    </location>
</feature>
<dbReference type="PANTHER" id="PTHR19282:SF527">
    <property type="entry name" value="TETRASPANIN"/>
    <property type="match status" value="1"/>
</dbReference>
<dbReference type="InterPro" id="IPR018499">
    <property type="entry name" value="Tetraspanin/Peripherin"/>
</dbReference>
<evidence type="ECO:0000256" key="4">
    <source>
        <dbReference type="ARBA" id="ARBA00022989"/>
    </source>
</evidence>
<keyword evidence="9" id="KW-1185">Reference proteome</keyword>
<evidence type="ECO:0000256" key="6">
    <source>
        <dbReference type="PIRSR" id="PIRSR002419-1"/>
    </source>
</evidence>
<dbReference type="EMBL" id="JASPKY010000344">
    <property type="protein sequence ID" value="KAK9707698.1"/>
    <property type="molecule type" value="Genomic_DNA"/>
</dbReference>
<feature type="transmembrane region" description="Helical" evidence="7">
    <location>
        <begin position="12"/>
        <end position="37"/>
    </location>
</feature>
<dbReference type="GO" id="GO:0005886">
    <property type="term" value="C:plasma membrane"/>
    <property type="evidence" value="ECO:0007669"/>
    <property type="project" value="TreeGrafter"/>
</dbReference>
<feature type="transmembrane region" description="Helical" evidence="7">
    <location>
        <begin position="57"/>
        <end position="80"/>
    </location>
</feature>
<dbReference type="Pfam" id="PF00335">
    <property type="entry name" value="Tetraspanin"/>
    <property type="match status" value="1"/>
</dbReference>
<gene>
    <name evidence="8" type="ORF">QE152_g27673</name>
</gene>
<dbReference type="Gene3D" id="1.10.1450.10">
    <property type="entry name" value="Tetraspanin"/>
    <property type="match status" value="1"/>
</dbReference>
<comment type="caution">
    <text evidence="8">The sequence shown here is derived from an EMBL/GenBank/DDBJ whole genome shotgun (WGS) entry which is preliminary data.</text>
</comment>
<name>A0AAW1JR57_POPJA</name>
<dbReference type="PANTHER" id="PTHR19282">
    <property type="entry name" value="TETRASPANIN"/>
    <property type="match status" value="1"/>
</dbReference>
<evidence type="ECO:0000256" key="2">
    <source>
        <dbReference type="ARBA" id="ARBA00006840"/>
    </source>
</evidence>